<dbReference type="EMBL" id="NFKM01000002">
    <property type="protein sequence ID" value="OUP61675.1"/>
    <property type="molecule type" value="Genomic_DNA"/>
</dbReference>
<keyword evidence="3" id="KW-1185">Reference proteome</keyword>
<comment type="caution">
    <text evidence="2">The sequence shown here is derived from an EMBL/GenBank/DDBJ whole genome shotgun (WGS) entry which is preliminary data.</text>
</comment>
<accession>A0A1Y4LYK4</accession>
<protein>
    <recommendedName>
        <fullName evidence="1">Adhesin BspA variable domain-containing protein</fullName>
    </recommendedName>
</protein>
<dbReference type="Pfam" id="PF18220">
    <property type="entry name" value="BspA_v"/>
    <property type="match status" value="1"/>
</dbReference>
<dbReference type="InterPro" id="IPR041237">
    <property type="entry name" value="BspA_v"/>
</dbReference>
<evidence type="ECO:0000259" key="1">
    <source>
        <dbReference type="Pfam" id="PF18220"/>
    </source>
</evidence>
<dbReference type="AlphaFoldDB" id="A0A1Y4LYK4"/>
<dbReference type="Proteomes" id="UP000195447">
    <property type="component" value="Unassembled WGS sequence"/>
</dbReference>
<reference evidence="3" key="1">
    <citation type="submission" date="2017-04" db="EMBL/GenBank/DDBJ databases">
        <title>Function of individual gut microbiota members based on whole genome sequencing of pure cultures obtained from chicken caecum.</title>
        <authorList>
            <person name="Medvecky M."/>
            <person name="Cejkova D."/>
            <person name="Polansky O."/>
            <person name="Karasova D."/>
            <person name="Kubasova T."/>
            <person name="Cizek A."/>
            <person name="Rychlik I."/>
        </authorList>
    </citation>
    <scope>NUCLEOTIDE SEQUENCE [LARGE SCALE GENOMIC DNA]</scope>
    <source>
        <strain evidence="3">An178</strain>
    </source>
</reference>
<feature type="domain" description="Adhesin BspA variable" evidence="1">
    <location>
        <begin position="143"/>
        <end position="267"/>
    </location>
</feature>
<dbReference type="RefSeq" id="WP_087158117.1">
    <property type="nucleotide sequence ID" value="NZ_NFKM01000002.1"/>
</dbReference>
<evidence type="ECO:0000313" key="3">
    <source>
        <dbReference type="Proteomes" id="UP000195447"/>
    </source>
</evidence>
<evidence type="ECO:0000313" key="2">
    <source>
        <dbReference type="EMBL" id="OUP61675.1"/>
    </source>
</evidence>
<name>A0A1Y4LYK4_9FIRM</name>
<sequence length="278" mass="31126">MAEEYCSPCIKLQEESAEFYENGVTDAVCNSLGDNTGFNPESGNNTCDDLKTANDCLILGNIEELPAYDVCKWKEFMEQFLPNQYNMNEAIICAICGLWNSLQNMLLMNLAINAKYEIRQETRGLSVSVARNGDWVFRYSDWNNLEETEKVGDGVVTGKADFCMSVGENKQISWHIRSVTVSTFTYTATSVVPASRPSITIRVPNSSGEVIYQRESVQGNISEAINRTVDLNLSGTLGTGQSTDWIQFLSIYNDWVVDDETNLYVQFQNNNVDNVPTC</sequence>
<organism evidence="2 3">
    <name type="scientific">Faecalitalea cylindroides</name>
    <dbReference type="NCBI Taxonomy" id="39483"/>
    <lineage>
        <taxon>Bacteria</taxon>
        <taxon>Bacillati</taxon>
        <taxon>Bacillota</taxon>
        <taxon>Erysipelotrichia</taxon>
        <taxon>Erysipelotrichales</taxon>
        <taxon>Erysipelotrichaceae</taxon>
        <taxon>Faecalitalea</taxon>
    </lineage>
</organism>
<proteinExistence type="predicted"/>
<gene>
    <name evidence="2" type="ORF">B5F14_01595</name>
</gene>